<comment type="subcellular location">
    <subcellularLocation>
        <location evidence="1">Cytoplasm</location>
    </subcellularLocation>
    <subcellularLocation>
        <location evidence="2 10">Secreted</location>
    </subcellularLocation>
</comment>
<dbReference type="GO" id="GO:0001525">
    <property type="term" value="P:angiogenesis"/>
    <property type="evidence" value="ECO:0007669"/>
    <property type="project" value="Ensembl"/>
</dbReference>
<evidence type="ECO:0000256" key="9">
    <source>
        <dbReference type="ARBA" id="ARBA00033736"/>
    </source>
</evidence>
<dbReference type="FunCoup" id="G3U4J6">
    <property type="interactions" value="21"/>
</dbReference>
<dbReference type="GO" id="GO:0042267">
    <property type="term" value="P:natural killer cell mediated cytotoxicity"/>
    <property type="evidence" value="ECO:0007669"/>
    <property type="project" value="Ensembl"/>
</dbReference>
<dbReference type="PRINTS" id="PR01933">
    <property type="entry name" value="INTRLEUKIN18"/>
</dbReference>
<comment type="subunit">
    <text evidence="8">Forms a ternary complex with ligand-binding receptor subunit IL18R1 and signaling receptor subunit IL18RAP at the plasma membrane. Mature IL18 first binds to IL18R1 forming a low affinity binary complex, which then interacts with IL18RAP to form a high affinity ternary complex that signals inside the cell. Interacts with cargo receptor TMED10; the interaction mediates the translocation from the cytoplasm into the ERGIC (endoplasmic reticulum-Golgi intermediate compartment) and thereby secretion.</text>
</comment>
<dbReference type="GO" id="GO:2000556">
    <property type="term" value="P:positive regulation of T-helper 1 cell cytokine production"/>
    <property type="evidence" value="ECO:0007669"/>
    <property type="project" value="Ensembl"/>
</dbReference>
<reference evidence="11" key="2">
    <citation type="submission" date="2025-08" db="UniProtKB">
        <authorList>
            <consortium name="Ensembl"/>
        </authorList>
    </citation>
    <scope>IDENTIFICATION</scope>
    <source>
        <strain evidence="11">Isolate ISIS603380</strain>
    </source>
</reference>
<dbReference type="GO" id="GO:0045944">
    <property type="term" value="P:positive regulation of transcription by RNA polymerase II"/>
    <property type="evidence" value="ECO:0007669"/>
    <property type="project" value="Ensembl"/>
</dbReference>
<dbReference type="GO" id="GO:0042104">
    <property type="term" value="P:positive regulation of activated T cell proliferation"/>
    <property type="evidence" value="ECO:0007669"/>
    <property type="project" value="Ensembl"/>
</dbReference>
<evidence type="ECO:0000256" key="3">
    <source>
        <dbReference type="ARBA" id="ARBA00010448"/>
    </source>
</evidence>
<dbReference type="Proteomes" id="UP000007646">
    <property type="component" value="Unassembled WGS sequence"/>
</dbReference>
<dbReference type="GO" id="GO:0051897">
    <property type="term" value="P:positive regulation of phosphatidylinositol 3-kinase/protein kinase B signal transduction"/>
    <property type="evidence" value="ECO:0007669"/>
    <property type="project" value="Ensembl"/>
</dbReference>
<dbReference type="SUPFAM" id="SSF50353">
    <property type="entry name" value="Cytokine"/>
    <property type="match status" value="1"/>
</dbReference>
<dbReference type="GO" id="GO:0006954">
    <property type="term" value="P:inflammatory response"/>
    <property type="evidence" value="ECO:0007669"/>
    <property type="project" value="UniProtKB-UniRule"/>
</dbReference>
<dbReference type="GO" id="GO:0032725">
    <property type="term" value="P:positive regulation of granulocyte macrophage colony-stimulating factor production"/>
    <property type="evidence" value="ECO:0007669"/>
    <property type="project" value="Ensembl"/>
</dbReference>
<evidence type="ECO:0000256" key="5">
    <source>
        <dbReference type="ARBA" id="ARBA00022490"/>
    </source>
</evidence>
<keyword evidence="5" id="KW-0963">Cytoplasm</keyword>
<dbReference type="eggNOG" id="ENOG502SDJZ">
    <property type="taxonomic scope" value="Eukaryota"/>
</dbReference>
<gene>
    <name evidence="11" type="primary">IL18</name>
</gene>
<dbReference type="GO" id="GO:0061436">
    <property type="term" value="P:establishment of skin barrier"/>
    <property type="evidence" value="ECO:0007669"/>
    <property type="project" value="Ensembl"/>
</dbReference>
<evidence type="ECO:0000256" key="7">
    <source>
        <dbReference type="ARBA" id="ARBA00022525"/>
    </source>
</evidence>
<dbReference type="GO" id="GO:0032819">
    <property type="term" value="P:positive regulation of natural killer cell proliferation"/>
    <property type="evidence" value="ECO:0007669"/>
    <property type="project" value="Ensembl"/>
</dbReference>
<protein>
    <recommendedName>
        <fullName evidence="4 10">Interleukin-18</fullName>
        <shortName evidence="10">IL-18</shortName>
    </recommendedName>
</protein>
<dbReference type="GO" id="GO:0120162">
    <property type="term" value="P:positive regulation of cold-induced thermogenesis"/>
    <property type="evidence" value="ECO:0007669"/>
    <property type="project" value="Ensembl"/>
</dbReference>
<dbReference type="GO" id="GO:0042088">
    <property type="term" value="P:T-helper 1 type immune response"/>
    <property type="evidence" value="ECO:0007669"/>
    <property type="project" value="Ensembl"/>
</dbReference>
<dbReference type="GO" id="GO:0071222">
    <property type="term" value="P:cellular response to lipopolysaccharide"/>
    <property type="evidence" value="ECO:0007669"/>
    <property type="project" value="TreeGrafter"/>
</dbReference>
<dbReference type="GO" id="GO:1901224">
    <property type="term" value="P:positive regulation of non-canonical NF-kappaB signal transduction"/>
    <property type="evidence" value="ECO:0007669"/>
    <property type="project" value="Ensembl"/>
</dbReference>
<dbReference type="AlphaFoldDB" id="G3U4J6"/>
<dbReference type="STRING" id="9785.ENSLAFP00000022754"/>
<evidence type="ECO:0000256" key="6">
    <source>
        <dbReference type="ARBA" id="ARBA00022514"/>
    </source>
</evidence>
<evidence type="ECO:0000313" key="12">
    <source>
        <dbReference type="Proteomes" id="UP000007646"/>
    </source>
</evidence>
<dbReference type="GO" id="GO:0035655">
    <property type="term" value="P:interleukin-18-mediated signaling pathway"/>
    <property type="evidence" value="ECO:0007669"/>
    <property type="project" value="Ensembl"/>
</dbReference>
<sequence>MAAELVEDSCINFVEMKFIGNTLYFIPENDGSLESDHFGKLEPTKFAIIRNLNNQVLFIDQKNKPVFEDMPDSDCNDNAAQTVFIITMYKDSQPRRLAVTVSVKCSKRILTLSCENKTANFKEMSPPEDINDTQSDIIFFMKGVEGHDEKTQFESSSYPGYFLASERDADLYKLILKEKNQIGDNSVMFTIDLQE</sequence>
<keyword evidence="7 10" id="KW-0964">Secreted</keyword>
<evidence type="ECO:0000256" key="1">
    <source>
        <dbReference type="ARBA" id="ARBA00004496"/>
    </source>
</evidence>
<dbReference type="GO" id="GO:0048661">
    <property type="term" value="P:positive regulation of smooth muscle cell proliferation"/>
    <property type="evidence" value="ECO:0007669"/>
    <property type="project" value="Ensembl"/>
</dbReference>
<dbReference type="GO" id="GO:0032729">
    <property type="term" value="P:positive regulation of type II interferon production"/>
    <property type="evidence" value="ECO:0007669"/>
    <property type="project" value="Ensembl"/>
</dbReference>
<dbReference type="CDD" id="cd23298">
    <property type="entry name" value="beta-trefoil_IL18"/>
    <property type="match status" value="1"/>
</dbReference>
<dbReference type="InParanoid" id="G3U4J6"/>
<dbReference type="Ensembl" id="ENSLAFT00000026165.1">
    <property type="protein sequence ID" value="ENSLAFP00000022754.1"/>
    <property type="gene ID" value="ENSLAFG00000028093.1"/>
</dbReference>
<keyword evidence="6 10" id="KW-0202">Cytokine</keyword>
<dbReference type="InterPro" id="IPR000975">
    <property type="entry name" value="IL-1_fam"/>
</dbReference>
<evidence type="ECO:0000256" key="8">
    <source>
        <dbReference type="ARBA" id="ARBA00023612"/>
    </source>
</evidence>
<dbReference type="Gene3D" id="2.80.10.50">
    <property type="match status" value="1"/>
</dbReference>
<dbReference type="Pfam" id="PF00340">
    <property type="entry name" value="IL1"/>
    <property type="match status" value="1"/>
</dbReference>
<dbReference type="GO" id="GO:0008283">
    <property type="term" value="P:cell population proliferation"/>
    <property type="evidence" value="ECO:0007669"/>
    <property type="project" value="Ensembl"/>
</dbReference>
<dbReference type="GO" id="GO:0050729">
    <property type="term" value="P:positive regulation of inflammatory response"/>
    <property type="evidence" value="ECO:0007669"/>
    <property type="project" value="Ensembl"/>
</dbReference>
<dbReference type="GO" id="GO:0042632">
    <property type="term" value="P:cholesterol homeostasis"/>
    <property type="evidence" value="ECO:0007669"/>
    <property type="project" value="Ensembl"/>
</dbReference>
<dbReference type="GO" id="GO:0050830">
    <property type="term" value="P:defense response to Gram-positive bacterium"/>
    <property type="evidence" value="ECO:0007669"/>
    <property type="project" value="Ensembl"/>
</dbReference>
<reference evidence="11 12" key="1">
    <citation type="submission" date="2009-06" db="EMBL/GenBank/DDBJ databases">
        <title>The Genome Sequence of Loxodonta africana (African elephant).</title>
        <authorList>
            <person name="Di Palma F."/>
            <person name="Heiman D."/>
            <person name="Young S."/>
            <person name="Johnson J."/>
            <person name="Lander E.S."/>
            <person name="Lindblad-Toh K."/>
        </authorList>
    </citation>
    <scope>NUCLEOTIDE SEQUENCE [LARGE SCALE GENOMIC DNA]</scope>
    <source>
        <strain evidence="11 12">Isolate ISIS603380</strain>
    </source>
</reference>
<dbReference type="GO" id="GO:0032740">
    <property type="term" value="P:positive regulation of interleukin-17 production"/>
    <property type="evidence" value="ECO:0007669"/>
    <property type="project" value="Ensembl"/>
</dbReference>
<evidence type="ECO:0000313" key="11">
    <source>
        <dbReference type="Ensembl" id="ENSLAFP00000022754.1"/>
    </source>
</evidence>
<dbReference type="GO" id="GO:0045662">
    <property type="term" value="P:negative regulation of myoblast differentiation"/>
    <property type="evidence" value="ECO:0007669"/>
    <property type="project" value="Ensembl"/>
</dbReference>
<organism evidence="11 12">
    <name type="scientific">Loxodonta africana</name>
    <name type="common">African elephant</name>
    <dbReference type="NCBI Taxonomy" id="9785"/>
    <lineage>
        <taxon>Eukaryota</taxon>
        <taxon>Metazoa</taxon>
        <taxon>Chordata</taxon>
        <taxon>Craniata</taxon>
        <taxon>Vertebrata</taxon>
        <taxon>Euteleostomi</taxon>
        <taxon>Mammalia</taxon>
        <taxon>Eutheria</taxon>
        <taxon>Afrotheria</taxon>
        <taxon>Proboscidea</taxon>
        <taxon>Elephantidae</taxon>
        <taxon>Loxodonta</taxon>
    </lineage>
</organism>
<dbReference type="GO" id="GO:0051142">
    <property type="term" value="P:positive regulation of NK T cell proliferation"/>
    <property type="evidence" value="ECO:0007669"/>
    <property type="project" value="Ensembl"/>
</dbReference>
<dbReference type="GO" id="GO:0045515">
    <property type="term" value="F:interleukin-18 receptor binding"/>
    <property type="evidence" value="ECO:0007669"/>
    <property type="project" value="Ensembl"/>
</dbReference>
<dbReference type="InterPro" id="IPR015529">
    <property type="entry name" value="IL-18"/>
</dbReference>
<dbReference type="GO" id="GO:0005615">
    <property type="term" value="C:extracellular space"/>
    <property type="evidence" value="ECO:0007669"/>
    <property type="project" value="UniProtKB-UniRule"/>
</dbReference>
<reference evidence="11" key="3">
    <citation type="submission" date="2025-09" db="UniProtKB">
        <authorList>
            <consortium name="Ensembl"/>
        </authorList>
    </citation>
    <scope>IDENTIFICATION</scope>
    <source>
        <strain evidence="11">Isolate ISIS603380</strain>
    </source>
</reference>
<dbReference type="GO" id="GO:0010744">
    <property type="term" value="P:positive regulation of macrophage derived foam cell differentiation"/>
    <property type="evidence" value="ECO:0007669"/>
    <property type="project" value="Ensembl"/>
</dbReference>
<name>G3U4J6_LOXAF</name>
<keyword evidence="12" id="KW-1185">Reference proteome</keyword>
<dbReference type="InterPro" id="IPR008996">
    <property type="entry name" value="IL1/FGF"/>
</dbReference>
<dbReference type="GO" id="GO:0042119">
    <property type="term" value="P:neutrophil activation"/>
    <property type="evidence" value="ECO:0007669"/>
    <property type="project" value="Ensembl"/>
</dbReference>
<evidence type="ECO:0000256" key="2">
    <source>
        <dbReference type="ARBA" id="ARBA00004613"/>
    </source>
</evidence>
<dbReference type="GO" id="GO:0005125">
    <property type="term" value="F:cytokine activity"/>
    <property type="evidence" value="ECO:0007669"/>
    <property type="project" value="UniProtKB-KW"/>
</dbReference>
<evidence type="ECO:0000256" key="4">
    <source>
        <dbReference type="ARBA" id="ARBA00016740"/>
    </source>
</evidence>
<dbReference type="GO" id="GO:0030101">
    <property type="term" value="P:natural killer cell activation"/>
    <property type="evidence" value="ECO:0007669"/>
    <property type="project" value="Ensembl"/>
</dbReference>
<evidence type="ECO:0000256" key="10">
    <source>
        <dbReference type="PIRNR" id="PIRNR015162"/>
    </source>
</evidence>
<dbReference type="PIRSF" id="PIRSF015162">
    <property type="entry name" value="Interleukin_18"/>
    <property type="match status" value="1"/>
</dbReference>
<comment type="function">
    <text evidence="9 10">Pro-inflammatory cytokine primarily involved in epithelial barrier repair, polarized T-helper 1 (Th1) cell and natural killer (NK) cell immune responses. Upon binding to IL18R1 and IL18RAP, forms a signaling ternary complex which activates NF-kappa-B, triggering synthesis of inflammatory mediators. Synergizes with IL12/interleukin-12 to induce IFNG synthesis from T-helper 1 (Th1) cells and natural killer (NK) cells. Involved in transduction of inflammation downstream of pyroptosis: its mature form is specifically released in the extracellular milieu by passing through the gasdermin-D (GSDMD) pore.</text>
</comment>
<dbReference type="PANTHER" id="PTHR10078:SF35">
    <property type="entry name" value="INTERLEUKIN-18"/>
    <property type="match status" value="1"/>
</dbReference>
<dbReference type="GO" id="GO:0005737">
    <property type="term" value="C:cytoplasm"/>
    <property type="evidence" value="ECO:0007669"/>
    <property type="project" value="UniProtKB-SubCell"/>
</dbReference>
<dbReference type="GO" id="GO:0070328">
    <property type="term" value="P:triglyceride homeostasis"/>
    <property type="evidence" value="ECO:0007669"/>
    <property type="project" value="Ensembl"/>
</dbReference>
<dbReference type="GO" id="GO:0045630">
    <property type="term" value="P:positive regulation of T-helper 2 cell differentiation"/>
    <property type="evidence" value="ECO:0007669"/>
    <property type="project" value="Ensembl"/>
</dbReference>
<dbReference type="GeneTree" id="ENSGT00390000001053"/>
<proteinExistence type="inferred from homology"/>
<accession>G3U4J6</accession>
<comment type="similarity">
    <text evidence="3 10">Belongs to the IL-1 family.</text>
</comment>
<dbReference type="PANTHER" id="PTHR10078">
    <property type="entry name" value="INTERLEUKIN-1 FAMILY MEMBER"/>
    <property type="match status" value="1"/>
</dbReference>
<dbReference type="OMA" id="RQFYKFE"/>